<proteinExistence type="predicted"/>
<name>A0ABS3EZA8_9FLAO</name>
<dbReference type="Proteomes" id="UP000664163">
    <property type="component" value="Unassembled WGS sequence"/>
</dbReference>
<evidence type="ECO:0000313" key="1">
    <source>
        <dbReference type="EMBL" id="MBO0331578.1"/>
    </source>
</evidence>
<dbReference type="RefSeq" id="WP_207071922.1">
    <property type="nucleotide sequence ID" value="NZ_JAFLND010000003.1"/>
</dbReference>
<comment type="caution">
    <text evidence="1">The sequence shown here is derived from an EMBL/GenBank/DDBJ whole genome shotgun (WGS) entry which is preliminary data.</text>
</comment>
<keyword evidence="2" id="KW-1185">Reference proteome</keyword>
<sequence>MKTTPLNLWKLVFYLLMGLTITLTSCSGKDGADGESIKGDQGPAGIDGNANVITSNWKQIQWSDPVPSEGNMYLDVPEVNLAEFVETGGLVMMYFQVTSTESVVTYALPFMYKTASLSFYTQTTDVADNIVLNMKDPDEQSIYDVQNTESFKIRYVLVPANVADQTGLADNIPPTFEDAKFLLGID</sequence>
<accession>A0ABS3EZA8</accession>
<organism evidence="1 2">
    <name type="scientific">[Muricauda] lutisoli</name>
    <dbReference type="NCBI Taxonomy" id="2816035"/>
    <lineage>
        <taxon>Bacteria</taxon>
        <taxon>Pseudomonadati</taxon>
        <taxon>Bacteroidota</taxon>
        <taxon>Flavobacteriia</taxon>
        <taxon>Flavobacteriales</taxon>
        <taxon>Flavobacteriaceae</taxon>
        <taxon>Allomuricauda</taxon>
    </lineage>
</organism>
<gene>
    <name evidence="1" type="ORF">J0X13_13530</name>
</gene>
<evidence type="ECO:0000313" key="2">
    <source>
        <dbReference type="Proteomes" id="UP000664163"/>
    </source>
</evidence>
<evidence type="ECO:0008006" key="3">
    <source>
        <dbReference type="Google" id="ProtNLM"/>
    </source>
</evidence>
<dbReference type="EMBL" id="JAFLND010000003">
    <property type="protein sequence ID" value="MBO0331578.1"/>
    <property type="molecule type" value="Genomic_DNA"/>
</dbReference>
<reference evidence="1 2" key="1">
    <citation type="submission" date="2021-03" db="EMBL/GenBank/DDBJ databases">
        <title>Muricauda sp. CAU 1631 isolated from Incheon.</title>
        <authorList>
            <person name="Kim W."/>
        </authorList>
    </citation>
    <scope>NUCLEOTIDE SEQUENCE [LARGE SCALE GENOMIC DNA]</scope>
    <source>
        <strain evidence="1 2">CAU 1631</strain>
    </source>
</reference>
<dbReference type="PROSITE" id="PS51257">
    <property type="entry name" value="PROKAR_LIPOPROTEIN"/>
    <property type="match status" value="1"/>
</dbReference>
<protein>
    <recommendedName>
        <fullName evidence="3">Collagen-like protein</fullName>
    </recommendedName>
</protein>